<dbReference type="EMBL" id="JAJGNA010000011">
    <property type="protein sequence ID" value="MCC4308997.1"/>
    <property type="molecule type" value="Genomic_DNA"/>
</dbReference>
<sequence>MGFSFTIIETSWDEHRDELSALRERVFIGEQGVPEELEWDGADHAARHFLALDDQQRPIGCLRLLGSGQISRLCVLETHRNSGVGRALLVAAEEAARAARMGEIFLYAQTHATSFYETAGFSVSGGIFMDAHIPHRQMFKLLD</sequence>
<keyword evidence="2 4" id="KW-0012">Acyltransferase</keyword>
<dbReference type="InterPro" id="IPR050832">
    <property type="entry name" value="Bact_Acetyltransf"/>
</dbReference>
<dbReference type="InterPro" id="IPR016181">
    <property type="entry name" value="Acyl_CoA_acyltransferase"/>
</dbReference>
<feature type="domain" description="N-acetyltransferase" evidence="3">
    <location>
        <begin position="6"/>
        <end position="143"/>
    </location>
</feature>
<evidence type="ECO:0000256" key="2">
    <source>
        <dbReference type="ARBA" id="ARBA00023315"/>
    </source>
</evidence>
<dbReference type="AlphaFoldDB" id="A0A9Q3UL52"/>
<gene>
    <name evidence="4" type="ORF">LL252_10490</name>
</gene>
<dbReference type="PROSITE" id="PS51186">
    <property type="entry name" value="GNAT"/>
    <property type="match status" value="1"/>
</dbReference>
<name>A0A9Q3UL52_9GAMM</name>
<dbReference type="CDD" id="cd04301">
    <property type="entry name" value="NAT_SF"/>
    <property type="match status" value="1"/>
</dbReference>
<comment type="caution">
    <text evidence="4">The sequence shown here is derived from an EMBL/GenBank/DDBJ whole genome shotgun (WGS) entry which is preliminary data.</text>
</comment>
<reference evidence="4" key="1">
    <citation type="submission" date="2021-10" db="EMBL/GenBank/DDBJ databases">
        <title>The diversity and Nitrogen Metabolism of Culturable Nitrate-Utilizing Bacteria Within the Oxygen Minimum Zone of the Changjiang (Yangtze River)Estuary.</title>
        <authorList>
            <person name="Zhang D."/>
            <person name="Zheng J."/>
            <person name="Liu S."/>
            <person name="He W."/>
        </authorList>
    </citation>
    <scope>NUCLEOTIDE SEQUENCE</scope>
    <source>
        <strain evidence="4">FXH-223</strain>
    </source>
</reference>
<dbReference type="RefSeq" id="WP_204428807.1">
    <property type="nucleotide sequence ID" value="NZ_ARXL01000044.1"/>
</dbReference>
<evidence type="ECO:0000256" key="1">
    <source>
        <dbReference type="ARBA" id="ARBA00022679"/>
    </source>
</evidence>
<evidence type="ECO:0000313" key="5">
    <source>
        <dbReference type="Proteomes" id="UP001108027"/>
    </source>
</evidence>
<dbReference type="PANTHER" id="PTHR43877">
    <property type="entry name" value="AMINOALKYLPHOSPHONATE N-ACETYLTRANSFERASE-RELATED-RELATED"/>
    <property type="match status" value="1"/>
</dbReference>
<protein>
    <submittedName>
        <fullName evidence="4">GNAT family N-acetyltransferase</fullName>
        <ecNumber evidence="4">2.3.1.-</ecNumber>
    </submittedName>
</protein>
<dbReference type="GO" id="GO:0016747">
    <property type="term" value="F:acyltransferase activity, transferring groups other than amino-acyl groups"/>
    <property type="evidence" value="ECO:0007669"/>
    <property type="project" value="InterPro"/>
</dbReference>
<dbReference type="SUPFAM" id="SSF55729">
    <property type="entry name" value="Acyl-CoA N-acyltransferases (Nat)"/>
    <property type="match status" value="1"/>
</dbReference>
<dbReference type="Pfam" id="PF13673">
    <property type="entry name" value="Acetyltransf_10"/>
    <property type="match status" value="1"/>
</dbReference>
<evidence type="ECO:0000313" key="4">
    <source>
        <dbReference type="EMBL" id="MCC4308997.1"/>
    </source>
</evidence>
<organism evidence="4 5">
    <name type="scientific">Alloalcanivorax marinus</name>
    <dbReference type="NCBI Taxonomy" id="1177169"/>
    <lineage>
        <taxon>Bacteria</taxon>
        <taxon>Pseudomonadati</taxon>
        <taxon>Pseudomonadota</taxon>
        <taxon>Gammaproteobacteria</taxon>
        <taxon>Oceanospirillales</taxon>
        <taxon>Alcanivoracaceae</taxon>
        <taxon>Alloalcanivorax</taxon>
    </lineage>
</organism>
<dbReference type="Proteomes" id="UP001108027">
    <property type="component" value="Unassembled WGS sequence"/>
</dbReference>
<keyword evidence="5" id="KW-1185">Reference proteome</keyword>
<dbReference type="InterPro" id="IPR000182">
    <property type="entry name" value="GNAT_dom"/>
</dbReference>
<evidence type="ECO:0000259" key="3">
    <source>
        <dbReference type="PROSITE" id="PS51186"/>
    </source>
</evidence>
<proteinExistence type="predicted"/>
<dbReference type="EC" id="2.3.1.-" evidence="4"/>
<keyword evidence="1 4" id="KW-0808">Transferase</keyword>
<dbReference type="Gene3D" id="3.40.630.30">
    <property type="match status" value="1"/>
</dbReference>
<accession>A0A9Q3UL52</accession>
<dbReference type="PANTHER" id="PTHR43877:SF2">
    <property type="entry name" value="AMINOALKYLPHOSPHONATE N-ACETYLTRANSFERASE-RELATED"/>
    <property type="match status" value="1"/>
</dbReference>